<sequence length="184" mass="20813">MSFSPSPLPPDVGCLVPMELTVWHHCAGILGCELCRSSFHSEGYIDLSLARSETVIRIARCWGALSADFILAKDDAARAAIQRMRSELDLHIIDTNYDNFMLYKSLYDYVTAQHTKLLGQFENLKRQYNLLKDCYASAVAERVEYIDEKVKMCRTIDECHVTIDRLRADRPVAASDRSEEGSAS</sequence>
<protein>
    <submittedName>
        <fullName evidence="1">Uncharacterized protein</fullName>
    </submittedName>
</protein>
<proteinExistence type="predicted"/>
<reference evidence="1" key="1">
    <citation type="submission" date="2020-07" db="EMBL/GenBank/DDBJ databases">
        <authorList>
            <person name="Lin J."/>
        </authorList>
    </citation>
    <scope>NUCLEOTIDE SEQUENCE</scope>
</reference>
<dbReference type="EMBL" id="LR862141">
    <property type="protein sequence ID" value="CAD1821573.1"/>
    <property type="molecule type" value="Genomic_DNA"/>
</dbReference>
<accession>A0A6V7NSJ7</accession>
<gene>
    <name evidence="1" type="ORF">CB5_LOCUS4784</name>
</gene>
<dbReference type="AlphaFoldDB" id="A0A6V7NSJ7"/>
<organism evidence="1">
    <name type="scientific">Ananas comosus var. bracteatus</name>
    <name type="common">red pineapple</name>
    <dbReference type="NCBI Taxonomy" id="296719"/>
    <lineage>
        <taxon>Eukaryota</taxon>
        <taxon>Viridiplantae</taxon>
        <taxon>Streptophyta</taxon>
        <taxon>Embryophyta</taxon>
        <taxon>Tracheophyta</taxon>
        <taxon>Spermatophyta</taxon>
        <taxon>Magnoliopsida</taxon>
        <taxon>Liliopsida</taxon>
        <taxon>Poales</taxon>
        <taxon>Bromeliaceae</taxon>
        <taxon>Bromelioideae</taxon>
        <taxon>Ananas</taxon>
    </lineage>
</organism>
<evidence type="ECO:0000313" key="1">
    <source>
        <dbReference type="EMBL" id="CAD1821573.1"/>
    </source>
</evidence>
<name>A0A6V7NSJ7_ANACO</name>